<evidence type="ECO:0000313" key="2">
    <source>
        <dbReference type="Proteomes" id="UP000219482"/>
    </source>
</evidence>
<organism evidence="1 2">
    <name type="scientific">Blastococcus haudaquaticus</name>
    <dbReference type="NCBI Taxonomy" id="1938745"/>
    <lineage>
        <taxon>Bacteria</taxon>
        <taxon>Bacillati</taxon>
        <taxon>Actinomycetota</taxon>
        <taxon>Actinomycetes</taxon>
        <taxon>Geodermatophilales</taxon>
        <taxon>Geodermatophilaceae</taxon>
        <taxon>Blastococcus</taxon>
    </lineage>
</organism>
<dbReference type="EMBL" id="OCNK01000004">
    <property type="protein sequence ID" value="SOE02588.1"/>
    <property type="molecule type" value="Genomic_DNA"/>
</dbReference>
<dbReference type="OrthoDB" id="5194701at2"/>
<dbReference type="RefSeq" id="WP_097185323.1">
    <property type="nucleotide sequence ID" value="NZ_OCNK01000004.1"/>
</dbReference>
<name>A0A286H471_9ACTN</name>
<dbReference type="Proteomes" id="UP000219482">
    <property type="component" value="Unassembled WGS sequence"/>
</dbReference>
<keyword evidence="2" id="KW-1185">Reference proteome</keyword>
<proteinExistence type="predicted"/>
<evidence type="ECO:0000313" key="1">
    <source>
        <dbReference type="EMBL" id="SOE02588.1"/>
    </source>
</evidence>
<gene>
    <name evidence="1" type="ORF">SAMN06272739_3645</name>
</gene>
<reference evidence="2" key="1">
    <citation type="submission" date="2017-09" db="EMBL/GenBank/DDBJ databases">
        <authorList>
            <person name="Varghese N."/>
            <person name="Submissions S."/>
        </authorList>
    </citation>
    <scope>NUCLEOTIDE SEQUENCE [LARGE SCALE GENOMIC DNA]</scope>
    <source>
        <strain evidence="2">DSM 44270</strain>
    </source>
</reference>
<dbReference type="AlphaFoldDB" id="A0A286H471"/>
<sequence>MNSSASSAAWLPAAIARAAVVTGPPAQHVPGRRRHAAPEVPGELRIATPEDLLRTGRHAEAAWTRDLPVYDALRDELAAVDWSSLRA</sequence>
<protein>
    <submittedName>
        <fullName evidence="1">Uncharacterized protein</fullName>
    </submittedName>
</protein>
<accession>A0A286H471</accession>